<keyword evidence="5" id="KW-0678">Repressor</keyword>
<dbReference type="EMBL" id="ML991868">
    <property type="protein sequence ID" value="KAF2229303.1"/>
    <property type="molecule type" value="Genomic_DNA"/>
</dbReference>
<feature type="compositionally biased region" description="Polar residues" evidence="9">
    <location>
        <begin position="291"/>
        <end position="304"/>
    </location>
</feature>
<protein>
    <recommendedName>
        <fullName evidence="12">Cyclin-dependent kinase</fullName>
    </recommendedName>
</protein>
<reference evidence="10" key="1">
    <citation type="journal article" date="2020" name="Stud. Mycol.">
        <title>101 Dothideomycetes genomes: a test case for predicting lifestyles and emergence of pathogens.</title>
        <authorList>
            <person name="Haridas S."/>
            <person name="Albert R."/>
            <person name="Binder M."/>
            <person name="Bloem J."/>
            <person name="Labutti K."/>
            <person name="Salamov A."/>
            <person name="Andreopoulos B."/>
            <person name="Baker S."/>
            <person name="Barry K."/>
            <person name="Bills G."/>
            <person name="Bluhm B."/>
            <person name="Cannon C."/>
            <person name="Castanera R."/>
            <person name="Culley D."/>
            <person name="Daum C."/>
            <person name="Ezra D."/>
            <person name="Gonzalez J."/>
            <person name="Henrissat B."/>
            <person name="Kuo A."/>
            <person name="Liang C."/>
            <person name="Lipzen A."/>
            <person name="Lutzoni F."/>
            <person name="Magnuson J."/>
            <person name="Mondo S."/>
            <person name="Nolan M."/>
            <person name="Ohm R."/>
            <person name="Pangilinan J."/>
            <person name="Park H.-J."/>
            <person name="Ramirez L."/>
            <person name="Alfaro M."/>
            <person name="Sun H."/>
            <person name="Tritt A."/>
            <person name="Yoshinaga Y."/>
            <person name="Zwiers L.-H."/>
            <person name="Turgeon B."/>
            <person name="Goodwin S."/>
            <person name="Spatafora J."/>
            <person name="Crous P."/>
            <person name="Grigoriev I."/>
        </authorList>
    </citation>
    <scope>NUCLEOTIDE SEQUENCE</scope>
    <source>
        <strain evidence="10">Tuck. ex Michener</strain>
    </source>
</reference>
<keyword evidence="7" id="KW-0804">Transcription</keyword>
<name>A0A6A6GVF9_VIRVR</name>
<dbReference type="InterPro" id="IPR013734">
    <property type="entry name" value="TF_Nrm1/Whi5"/>
</dbReference>
<organism evidence="10 11">
    <name type="scientific">Viridothelium virens</name>
    <name type="common">Speckled blister lichen</name>
    <name type="synonym">Trypethelium virens</name>
    <dbReference type="NCBI Taxonomy" id="1048519"/>
    <lineage>
        <taxon>Eukaryota</taxon>
        <taxon>Fungi</taxon>
        <taxon>Dikarya</taxon>
        <taxon>Ascomycota</taxon>
        <taxon>Pezizomycotina</taxon>
        <taxon>Dothideomycetes</taxon>
        <taxon>Dothideomycetes incertae sedis</taxon>
        <taxon>Trypetheliales</taxon>
        <taxon>Trypetheliaceae</taxon>
        <taxon>Viridothelium</taxon>
    </lineage>
</organism>
<gene>
    <name evidence="10" type="ORF">EV356DRAFT_521212</name>
</gene>
<evidence type="ECO:0000256" key="1">
    <source>
        <dbReference type="ARBA" id="ARBA00004123"/>
    </source>
</evidence>
<feature type="region of interest" description="Disordered" evidence="9">
    <location>
        <begin position="469"/>
        <end position="528"/>
    </location>
</feature>
<feature type="compositionally biased region" description="Basic and acidic residues" evidence="9">
    <location>
        <begin position="499"/>
        <end position="508"/>
    </location>
</feature>
<feature type="region of interest" description="Disordered" evidence="9">
    <location>
        <begin position="1"/>
        <end position="73"/>
    </location>
</feature>
<evidence type="ECO:0000256" key="7">
    <source>
        <dbReference type="ARBA" id="ARBA00023163"/>
    </source>
</evidence>
<dbReference type="PANTHER" id="PTHR28246">
    <property type="entry name" value="G1-SPECIFIC TRANSCRIPTIONAL REPRESSOR WHI5-RELATED"/>
    <property type="match status" value="1"/>
</dbReference>
<dbReference type="GO" id="GO:0005737">
    <property type="term" value="C:cytoplasm"/>
    <property type="evidence" value="ECO:0007669"/>
    <property type="project" value="UniProtKB-SubCell"/>
</dbReference>
<dbReference type="GO" id="GO:0000082">
    <property type="term" value="P:G1/S transition of mitotic cell cycle"/>
    <property type="evidence" value="ECO:0007669"/>
    <property type="project" value="InterPro"/>
</dbReference>
<feature type="compositionally biased region" description="Polar residues" evidence="9">
    <location>
        <begin position="201"/>
        <end position="214"/>
    </location>
</feature>
<evidence type="ECO:0000256" key="8">
    <source>
        <dbReference type="ARBA" id="ARBA00023242"/>
    </source>
</evidence>
<comment type="subcellular location">
    <subcellularLocation>
        <location evidence="2">Cytoplasm</location>
    </subcellularLocation>
    <subcellularLocation>
        <location evidence="1">Nucleus</location>
    </subcellularLocation>
</comment>
<proteinExistence type="inferred from homology"/>
<feature type="compositionally biased region" description="Polar residues" evidence="9">
    <location>
        <begin position="316"/>
        <end position="330"/>
    </location>
</feature>
<feature type="compositionally biased region" description="Polar residues" evidence="9">
    <location>
        <begin position="51"/>
        <end position="70"/>
    </location>
</feature>
<keyword evidence="8" id="KW-0539">Nucleus</keyword>
<comment type="similarity">
    <text evidence="3">Belongs to the WHI5/NRM1 family.</text>
</comment>
<feature type="region of interest" description="Disordered" evidence="9">
    <location>
        <begin position="120"/>
        <end position="214"/>
    </location>
</feature>
<dbReference type="OrthoDB" id="2359117at2759"/>
<dbReference type="GO" id="GO:0033309">
    <property type="term" value="C:SBF transcription complex"/>
    <property type="evidence" value="ECO:0007669"/>
    <property type="project" value="TreeGrafter"/>
</dbReference>
<keyword evidence="6" id="KW-0805">Transcription regulation</keyword>
<feature type="compositionally biased region" description="Polar residues" evidence="9">
    <location>
        <begin position="247"/>
        <end position="260"/>
    </location>
</feature>
<accession>A0A6A6GVF9</accession>
<feature type="compositionally biased region" description="Low complexity" evidence="9">
    <location>
        <begin position="469"/>
        <end position="487"/>
    </location>
</feature>
<dbReference type="AlphaFoldDB" id="A0A6A6GVF9"/>
<evidence type="ECO:0000256" key="3">
    <source>
        <dbReference type="ARBA" id="ARBA00006922"/>
    </source>
</evidence>
<dbReference type="InterPro" id="IPR039198">
    <property type="entry name" value="Srl3/Whi5"/>
</dbReference>
<evidence type="ECO:0008006" key="12">
    <source>
        <dbReference type="Google" id="ProtNLM"/>
    </source>
</evidence>
<dbReference type="PANTHER" id="PTHR28246:SF1">
    <property type="entry name" value="G1-SPECIFIC TRANSCRIPTIONAL REPRESSOR WHI5-RELATED"/>
    <property type="match status" value="1"/>
</dbReference>
<dbReference type="Proteomes" id="UP000800092">
    <property type="component" value="Unassembled WGS sequence"/>
</dbReference>
<evidence type="ECO:0000313" key="11">
    <source>
        <dbReference type="Proteomes" id="UP000800092"/>
    </source>
</evidence>
<feature type="compositionally biased region" description="Low complexity" evidence="9">
    <location>
        <begin position="157"/>
        <end position="171"/>
    </location>
</feature>
<evidence type="ECO:0000313" key="10">
    <source>
        <dbReference type="EMBL" id="KAF2229303.1"/>
    </source>
</evidence>
<evidence type="ECO:0000256" key="6">
    <source>
        <dbReference type="ARBA" id="ARBA00023015"/>
    </source>
</evidence>
<evidence type="ECO:0000256" key="5">
    <source>
        <dbReference type="ARBA" id="ARBA00022491"/>
    </source>
</evidence>
<keyword evidence="4" id="KW-0963">Cytoplasm</keyword>
<evidence type="ECO:0000256" key="2">
    <source>
        <dbReference type="ARBA" id="ARBA00004496"/>
    </source>
</evidence>
<evidence type="ECO:0000256" key="9">
    <source>
        <dbReference type="SAM" id="MobiDB-lite"/>
    </source>
</evidence>
<feature type="compositionally biased region" description="Basic and acidic residues" evidence="9">
    <location>
        <begin position="37"/>
        <end position="49"/>
    </location>
</feature>
<keyword evidence="11" id="KW-1185">Reference proteome</keyword>
<feature type="region of interest" description="Disordered" evidence="9">
    <location>
        <begin position="359"/>
        <end position="407"/>
    </location>
</feature>
<dbReference type="GO" id="GO:0003712">
    <property type="term" value="F:transcription coregulator activity"/>
    <property type="evidence" value="ECO:0007669"/>
    <property type="project" value="TreeGrafter"/>
</dbReference>
<evidence type="ECO:0000256" key="4">
    <source>
        <dbReference type="ARBA" id="ARBA00022490"/>
    </source>
</evidence>
<dbReference type="Pfam" id="PF08528">
    <property type="entry name" value="Whi5"/>
    <property type="match status" value="1"/>
</dbReference>
<feature type="region of interest" description="Disordered" evidence="9">
    <location>
        <begin position="247"/>
        <end position="334"/>
    </location>
</feature>
<sequence>METLGAAISVPTSTAIAQMRDPEPTRSALIPANSRVLTHDKSPRGRATELDLTSNAVGQPLHQSLPHSQDSNNSFSSFASSVLPRFQASSSNVSQLTDVTIPSSVASFERGDSQIEMSRAGQLPQVSSADWRPAPAGLPVTPHVETKVKDRPLGNGPSSDTSPASLSSPASVGGTKRTSSGMTKRPLSSHGLPLSGHAGHSRTNSAQSSASRTGSLAAELKTKLTYAMLKVNNGWQKNNLAQIEQLTSQKASPTSATFRENVSRLGYASPRSVAPNGMRRVSGDSSDSDSYIGSPNTGNFTPISGSKARFVGGASSPPQMHSWSSRSIPQNPYGKPAAAPGVIAAHSNLAAATSKPVLAPPADIAPASRARRSETSSYRPPSLPGHQHKHKQPAGLRGPQTPNQNPRATLIRTPIEQAKAEKDALDTLMFMSSPGNSAYYAHTSHSSRGQPSPLGIEARRTVGFGGIQSAGTPAQSTSSSSAAVSPGGLARNFTHIRKPPREVARILDEIEDEDSDREEGLTGPRIRG</sequence>